<protein>
    <recommendedName>
        <fullName evidence="11">Ionotropic glutamate receptor C-terminal domain-containing protein</fullName>
    </recommendedName>
</protein>
<proteinExistence type="inferred from homology"/>
<feature type="transmembrane region" description="Helical" evidence="9">
    <location>
        <begin position="1020"/>
        <end position="1040"/>
    </location>
</feature>
<evidence type="ECO:0000256" key="3">
    <source>
        <dbReference type="ARBA" id="ARBA00022475"/>
    </source>
</evidence>
<evidence type="ECO:0000256" key="1">
    <source>
        <dbReference type="ARBA" id="ARBA00004651"/>
    </source>
</evidence>
<keyword evidence="13" id="KW-1185">Reference proteome</keyword>
<keyword evidence="3" id="KW-1003">Cell membrane</keyword>
<evidence type="ECO:0000256" key="2">
    <source>
        <dbReference type="ARBA" id="ARBA00008685"/>
    </source>
</evidence>
<feature type="chain" id="PRO_5046846365" description="Ionotropic glutamate receptor C-terminal domain-containing protein" evidence="10">
    <location>
        <begin position="23"/>
        <end position="1294"/>
    </location>
</feature>
<dbReference type="PANTHER" id="PTHR42643:SF24">
    <property type="entry name" value="IONOTROPIC RECEPTOR 60A"/>
    <property type="match status" value="1"/>
</dbReference>
<feature type="transmembrane region" description="Helical" evidence="9">
    <location>
        <begin position="1046"/>
        <end position="1064"/>
    </location>
</feature>
<dbReference type="Gene3D" id="1.10.287.70">
    <property type="match status" value="2"/>
</dbReference>
<feature type="transmembrane region" description="Helical" evidence="9">
    <location>
        <begin position="619"/>
        <end position="636"/>
    </location>
</feature>
<feature type="transmembrane region" description="Helical" evidence="9">
    <location>
        <begin position="983"/>
        <end position="1000"/>
    </location>
</feature>
<evidence type="ECO:0000313" key="13">
    <source>
        <dbReference type="Proteomes" id="UP001642540"/>
    </source>
</evidence>
<dbReference type="InterPro" id="IPR052192">
    <property type="entry name" value="Insect_Ionotropic_Sensory_Rcpt"/>
</dbReference>
<evidence type="ECO:0000256" key="10">
    <source>
        <dbReference type="SAM" id="SignalP"/>
    </source>
</evidence>
<evidence type="ECO:0000256" key="5">
    <source>
        <dbReference type="ARBA" id="ARBA00022989"/>
    </source>
</evidence>
<reference evidence="12 13" key="1">
    <citation type="submission" date="2024-08" db="EMBL/GenBank/DDBJ databases">
        <authorList>
            <person name="Cucini C."/>
            <person name="Frati F."/>
        </authorList>
    </citation>
    <scope>NUCLEOTIDE SEQUENCE [LARGE SCALE GENOMIC DNA]</scope>
</reference>
<dbReference type="Pfam" id="PF00060">
    <property type="entry name" value="Lig_chan"/>
    <property type="match status" value="1"/>
</dbReference>
<dbReference type="PANTHER" id="PTHR42643">
    <property type="entry name" value="IONOTROPIC RECEPTOR 20A-RELATED"/>
    <property type="match status" value="1"/>
</dbReference>
<dbReference type="Gene3D" id="3.40.190.10">
    <property type="entry name" value="Periplasmic binding protein-like II"/>
    <property type="match status" value="2"/>
</dbReference>
<gene>
    <name evidence="12" type="ORF">ODALV1_LOCUS6269</name>
</gene>
<comment type="similarity">
    <text evidence="2">Belongs to the glutamate-gated ion channel (TC 1.A.10.1) family.</text>
</comment>
<dbReference type="EMBL" id="CAXLJM020000019">
    <property type="protein sequence ID" value="CAL8085906.1"/>
    <property type="molecule type" value="Genomic_DNA"/>
</dbReference>
<organism evidence="12 13">
    <name type="scientific">Orchesella dallaii</name>
    <dbReference type="NCBI Taxonomy" id="48710"/>
    <lineage>
        <taxon>Eukaryota</taxon>
        <taxon>Metazoa</taxon>
        <taxon>Ecdysozoa</taxon>
        <taxon>Arthropoda</taxon>
        <taxon>Hexapoda</taxon>
        <taxon>Collembola</taxon>
        <taxon>Entomobryomorpha</taxon>
        <taxon>Entomobryoidea</taxon>
        <taxon>Orchesellidae</taxon>
        <taxon>Orchesellinae</taxon>
        <taxon>Orchesella</taxon>
    </lineage>
</organism>
<evidence type="ECO:0000256" key="9">
    <source>
        <dbReference type="SAM" id="Phobius"/>
    </source>
</evidence>
<name>A0ABP1Q1Y7_9HEXA</name>
<dbReference type="InterPro" id="IPR001320">
    <property type="entry name" value="Iontro_rcpt_C"/>
</dbReference>
<feature type="domain" description="Ionotropic glutamate receptor C-terminal" evidence="11">
    <location>
        <begin position="985"/>
        <end position="1258"/>
    </location>
</feature>
<feature type="signal peptide" evidence="10">
    <location>
        <begin position="1"/>
        <end position="22"/>
    </location>
</feature>
<evidence type="ECO:0000259" key="11">
    <source>
        <dbReference type="Pfam" id="PF00060"/>
    </source>
</evidence>
<feature type="transmembrane region" description="Helical" evidence="9">
    <location>
        <begin position="1247"/>
        <end position="1267"/>
    </location>
</feature>
<accession>A0ABP1Q1Y7</accession>
<keyword evidence="6 9" id="KW-0472">Membrane</keyword>
<dbReference type="Proteomes" id="UP001642540">
    <property type="component" value="Unassembled WGS sequence"/>
</dbReference>
<sequence length="1294" mass="147697">MSFLFIATIVSFSLYQFPFSQTHSFNTRLSSQVISQHYPHCSLILITTLKSPSKIQEVSDLQLKLHETYSNYNSILLVGLLTVKTLSGKRDVRKHTSYCKLTVTFVEIKTKNTFPTETFFNLLTPPEGEMTKRDVDPYIFLTSEKSGENEILTTEIGTELKYKILITPDPSPKILTYCLYCEKLLFHSSPEDTLFEFPLQSPNIFPDLSRNWHHHPVRLSGATKYISLFEMYIVNGQYRNKRGMYVEIFEALTRKLNWTYTLHPCPAFGSLIPEGNTGTLLPNGTWAGCVADLLSKNSDLTCGANVNEDRVHVVDFTSQIRYDYVLFFSHKPQIIYPWTMVFSAFDVYGWILVGVSGILCSLLIYKMEKIMDNSNVGENSFSVSFPTFCFYLYGYLVSQGMSVEPNNAFSSKVTYVSWLFYGIVVGTAYAGGLQSLIVSPGSSVIPSTMPELLQSNFRWGAPFPFMNGLGGEIFRHSRSPVIRQIYKGMEIDKDDVRCLEKAALSDYVCFHYEIMVEYYIGTRFQDKAGNHPFLLSKDNVLFTGPTWMTRKREIFKEAVNDFFRWSFNMGLIHQIYWRDQRNQKMKFFREIQEGKRKATPSYNLDNDGPKPFTFDNVRACFIILGLGILLSAVVFGKEVWKRTTYCKIKGLSIYNIDLASKISNKYFKLCSIIVVTSNSDPSQVSPVSDYVFNLNFKSERSIFLIGLQTMKELRRENDLRQLSSCCKLVVTFVEDIDIGKSFPTGMFLTLLTPREHDIVRRDQDHFIFLSSSNSLNEAMSLLNSDISLELRYKILIMPPISSKVLMFCLYCDSTLNSPEQSVIQIQLKTNDELPSSSSLFPDFTSNFHHHPLRVVGPTRYISVYEMELINGHYHHKRGFYKGVFYAVQRKLNFTFVLHPCSGFGNLVSEGNTGVMLSNGTWAGCVSDVLYRRADLSIGGTPAEDRIHYVDFTPPLRYTYILFYTHKPRVFHSWTVVFQAFDQYGWALVLISIMSTGVALYKMERFAIVDVEARDQYLSSILLYLYAYLVMQSLKVKLIGALSKVTFIFWLFYGIVVTAAYFCSLQSLIVSPGIGIVPTTMPELVLSNFKWGAPLSFKNGLGEVILRNSKVPVMRQIYESLEGNKDAELCLEKAAVSDYACFHWDLMVDFFIGTRFIDKTGGHPFVLAKDNVLFSTAPWMTRKREIFRDVLNAAISGLYEMGIIEEIFARDRRAVRRELVEEVNAGKRKPLKSYTILDSGPQPFTTDNVKACFIVLGAGLLLACILLSKEIFKTKLMKVQLILRLIIVSNSNQVR</sequence>
<keyword evidence="10" id="KW-0732">Signal</keyword>
<keyword evidence="8" id="KW-0325">Glycoprotein</keyword>
<evidence type="ECO:0000256" key="7">
    <source>
        <dbReference type="ARBA" id="ARBA00023170"/>
    </source>
</evidence>
<dbReference type="SUPFAM" id="SSF53850">
    <property type="entry name" value="Periplasmic binding protein-like II"/>
    <property type="match status" value="2"/>
</dbReference>
<keyword evidence="5 9" id="KW-1133">Transmembrane helix</keyword>
<evidence type="ECO:0000313" key="12">
    <source>
        <dbReference type="EMBL" id="CAL8085906.1"/>
    </source>
</evidence>
<feature type="transmembrane region" description="Helical" evidence="9">
    <location>
        <begin position="418"/>
        <end position="439"/>
    </location>
</feature>
<comment type="subcellular location">
    <subcellularLocation>
        <location evidence="1">Cell membrane</location>
        <topology evidence="1">Multi-pass membrane protein</topology>
    </subcellularLocation>
</comment>
<evidence type="ECO:0000256" key="4">
    <source>
        <dbReference type="ARBA" id="ARBA00022692"/>
    </source>
</evidence>
<evidence type="ECO:0000256" key="8">
    <source>
        <dbReference type="ARBA" id="ARBA00023180"/>
    </source>
</evidence>
<keyword evidence="7" id="KW-0675">Receptor</keyword>
<keyword evidence="4 9" id="KW-0812">Transmembrane</keyword>
<feature type="transmembrane region" description="Helical" evidence="9">
    <location>
        <begin position="347"/>
        <end position="367"/>
    </location>
</feature>
<comment type="caution">
    <text evidence="12">The sequence shown here is derived from an EMBL/GenBank/DDBJ whole genome shotgun (WGS) entry which is preliminary data.</text>
</comment>
<evidence type="ECO:0000256" key="6">
    <source>
        <dbReference type="ARBA" id="ARBA00023136"/>
    </source>
</evidence>